<feature type="transmembrane region" description="Helical" evidence="6">
    <location>
        <begin position="128"/>
        <end position="146"/>
    </location>
</feature>
<feature type="transmembrane region" description="Helical" evidence="6">
    <location>
        <begin position="35"/>
        <end position="57"/>
    </location>
</feature>
<comment type="subcellular location">
    <subcellularLocation>
        <location evidence="1">Cell membrane</location>
        <topology evidence="1">Multi-pass membrane protein</topology>
    </subcellularLocation>
</comment>
<reference evidence="7" key="1">
    <citation type="submission" date="2019-08" db="EMBL/GenBank/DDBJ databases">
        <authorList>
            <person name="Kucharzyk K."/>
            <person name="Murdoch R.W."/>
            <person name="Higgins S."/>
            <person name="Loffler F."/>
        </authorList>
    </citation>
    <scope>NUCLEOTIDE SEQUENCE</scope>
</reference>
<evidence type="ECO:0000313" key="7">
    <source>
        <dbReference type="EMBL" id="MPL92329.1"/>
    </source>
</evidence>
<evidence type="ECO:0008006" key="8">
    <source>
        <dbReference type="Google" id="ProtNLM"/>
    </source>
</evidence>
<keyword evidence="3 6" id="KW-0812">Transmembrane</keyword>
<feature type="transmembrane region" description="Helical" evidence="6">
    <location>
        <begin position="181"/>
        <end position="203"/>
    </location>
</feature>
<accession>A0A644VLQ9</accession>
<evidence type="ECO:0000256" key="3">
    <source>
        <dbReference type="ARBA" id="ARBA00022692"/>
    </source>
</evidence>
<dbReference type="PANTHER" id="PTHR20855">
    <property type="entry name" value="ADIPOR/PROGESTIN RECEPTOR-RELATED"/>
    <property type="match status" value="1"/>
</dbReference>
<evidence type="ECO:0000256" key="6">
    <source>
        <dbReference type="SAM" id="Phobius"/>
    </source>
</evidence>
<dbReference type="PANTHER" id="PTHR20855:SF3">
    <property type="entry name" value="LD03007P"/>
    <property type="match status" value="1"/>
</dbReference>
<evidence type="ECO:0000256" key="1">
    <source>
        <dbReference type="ARBA" id="ARBA00004651"/>
    </source>
</evidence>
<feature type="transmembrane region" description="Helical" evidence="6">
    <location>
        <begin position="103"/>
        <end position="121"/>
    </location>
</feature>
<gene>
    <name evidence="7" type="ORF">SDC9_38427</name>
</gene>
<evidence type="ECO:0000256" key="4">
    <source>
        <dbReference type="ARBA" id="ARBA00022989"/>
    </source>
</evidence>
<proteinExistence type="predicted"/>
<sequence length="207" mass="23382">MEERINAITHGFGAAIAAIGLYLLVSLAWKYGTVWHVVSFSIYGVSLLLMYLTSTFYHSLKNERLKRLFKIFDHSAIYLLIAGTYTPFALVILHGWLGWTMLGIIWGLALVGIVLTIFFVQRFHKLTTVCYVLMGWLIVLCIKPMLAKLDVIGMAWLALGGVFYSVGAIFYLKKRLPYNHAIWHLFVLAGSISQFIAVIYYVLPVGV</sequence>
<organism evidence="7">
    <name type="scientific">bioreactor metagenome</name>
    <dbReference type="NCBI Taxonomy" id="1076179"/>
    <lineage>
        <taxon>unclassified sequences</taxon>
        <taxon>metagenomes</taxon>
        <taxon>ecological metagenomes</taxon>
    </lineage>
</organism>
<dbReference type="GO" id="GO:0005886">
    <property type="term" value="C:plasma membrane"/>
    <property type="evidence" value="ECO:0007669"/>
    <property type="project" value="UniProtKB-SubCell"/>
</dbReference>
<dbReference type="InterPro" id="IPR005744">
    <property type="entry name" value="Hy-lIII"/>
</dbReference>
<keyword evidence="2" id="KW-1003">Cell membrane</keyword>
<dbReference type="NCBIfam" id="TIGR01065">
    <property type="entry name" value="hlyIII"/>
    <property type="match status" value="1"/>
</dbReference>
<feature type="transmembrane region" description="Helical" evidence="6">
    <location>
        <begin position="77"/>
        <end position="97"/>
    </location>
</feature>
<keyword evidence="5 6" id="KW-0472">Membrane</keyword>
<dbReference type="GO" id="GO:0140911">
    <property type="term" value="F:pore-forming activity"/>
    <property type="evidence" value="ECO:0007669"/>
    <property type="project" value="InterPro"/>
</dbReference>
<name>A0A644VLQ9_9ZZZZ</name>
<keyword evidence="4 6" id="KW-1133">Transmembrane helix</keyword>
<dbReference type="Pfam" id="PF03006">
    <property type="entry name" value="HlyIII"/>
    <property type="match status" value="1"/>
</dbReference>
<evidence type="ECO:0000256" key="5">
    <source>
        <dbReference type="ARBA" id="ARBA00023136"/>
    </source>
</evidence>
<dbReference type="AlphaFoldDB" id="A0A644VLQ9"/>
<evidence type="ECO:0000256" key="2">
    <source>
        <dbReference type="ARBA" id="ARBA00022475"/>
    </source>
</evidence>
<comment type="caution">
    <text evidence="7">The sequence shown here is derived from an EMBL/GenBank/DDBJ whole genome shotgun (WGS) entry which is preliminary data.</text>
</comment>
<protein>
    <recommendedName>
        <fullName evidence="8">Hemolysin-3</fullName>
    </recommendedName>
</protein>
<dbReference type="InterPro" id="IPR004254">
    <property type="entry name" value="AdipoR/HlyIII-related"/>
</dbReference>
<dbReference type="EMBL" id="VSSQ01000355">
    <property type="protein sequence ID" value="MPL92329.1"/>
    <property type="molecule type" value="Genomic_DNA"/>
</dbReference>
<feature type="transmembrane region" description="Helical" evidence="6">
    <location>
        <begin position="7"/>
        <end position="29"/>
    </location>
</feature>
<feature type="transmembrane region" description="Helical" evidence="6">
    <location>
        <begin position="152"/>
        <end position="172"/>
    </location>
</feature>